<dbReference type="InterPro" id="IPR036068">
    <property type="entry name" value="Nicotinate_pribotase-like_C"/>
</dbReference>
<dbReference type="EC" id="6.3.4.21" evidence="5"/>
<dbReference type="RefSeq" id="WP_179267391.1">
    <property type="nucleotide sequence ID" value="NZ_CP058579.1"/>
</dbReference>
<keyword evidence="5" id="KW-0436">Ligase</keyword>
<dbReference type="GeneID" id="56036433"/>
<dbReference type="InterPro" id="IPR035809">
    <property type="entry name" value="NAPRTase_arc-type"/>
</dbReference>
<dbReference type="SUPFAM" id="SSF51690">
    <property type="entry name" value="Nicotinate/Quinolinate PRTase C-terminal domain-like"/>
    <property type="match status" value="1"/>
</dbReference>
<accession>A0A7D5QIL6</accession>
<feature type="region of interest" description="Disordered" evidence="2">
    <location>
        <begin position="335"/>
        <end position="356"/>
    </location>
</feature>
<evidence type="ECO:0000313" key="6">
    <source>
        <dbReference type="Proteomes" id="UP000509626"/>
    </source>
</evidence>
<feature type="compositionally biased region" description="Basic and acidic residues" evidence="2">
    <location>
        <begin position="335"/>
        <end position="346"/>
    </location>
</feature>
<evidence type="ECO:0000256" key="1">
    <source>
        <dbReference type="ARBA" id="ARBA00022679"/>
    </source>
</evidence>
<evidence type="ECO:0000259" key="4">
    <source>
        <dbReference type="Pfam" id="PF02749"/>
    </source>
</evidence>
<dbReference type="AlphaFoldDB" id="A0A7D5QIL6"/>
<feature type="domain" description="Quinolinate phosphoribosyl transferase N-terminal" evidence="4">
    <location>
        <begin position="23"/>
        <end position="115"/>
    </location>
</feature>
<dbReference type="Pfam" id="PF02749">
    <property type="entry name" value="QRPTase_N"/>
    <property type="match status" value="1"/>
</dbReference>
<sequence length="389" mass="41398">MDAPAPDFDVVPPAAVREGRATDAYFARTEETLRHADRNPNVVAEVTADQFPDGEFELLAGVKDAAALFSGLDVDVDALPEGTLFDGGPVLRVEGRYLEFARMETSLLGFLSHASGAATAALECRRAAPDANVLSFGARHVHPSVAAMVERSALVGGFDGFSHVAAGEVIGREASGTMPHALIICFGPGEQEAAWRAFDEAVPADTPRIALCDTYTDEKDETIRAVEELGDRLSGVRLDTTGSRRGDFRHIVREVRWELDARGLDGVDVFLSGGLGPGDLRRLRDVADGFGVGGYVSNADPVDFALDIVELDGEPTSKRGKLSGVKEAYRTADGGHHVGLRGREGPEDGEPLLEPLVRDGEVVREFSIDEAAERALAEAEATGFGADSE</sequence>
<dbReference type="NCBIfam" id="NF006415">
    <property type="entry name" value="PRK08662.1"/>
    <property type="match status" value="1"/>
</dbReference>
<dbReference type="KEGG" id="halu:HUG12_03200"/>
<keyword evidence="6" id="KW-1185">Reference proteome</keyword>
<evidence type="ECO:0000313" key="5">
    <source>
        <dbReference type="EMBL" id="QLG60805.1"/>
    </source>
</evidence>
<keyword evidence="5" id="KW-0328">Glycosyltransferase</keyword>
<dbReference type="GO" id="GO:0004514">
    <property type="term" value="F:nicotinate-nucleotide diphosphorylase (carboxylating) activity"/>
    <property type="evidence" value="ECO:0007669"/>
    <property type="project" value="InterPro"/>
</dbReference>
<name>A0A7D5QIL6_9EURY</name>
<protein>
    <submittedName>
        <fullName evidence="5">Nicotinate phosphoribosyltransferase</fullName>
        <ecNumber evidence="5">6.3.4.21</ecNumber>
    </submittedName>
</protein>
<evidence type="ECO:0000256" key="2">
    <source>
        <dbReference type="SAM" id="MobiDB-lite"/>
    </source>
</evidence>
<feature type="domain" description="Quinolinate phosphoribosyl transferase C-terminal" evidence="3">
    <location>
        <begin position="118"/>
        <end position="307"/>
    </location>
</feature>
<dbReference type="GO" id="GO:0004516">
    <property type="term" value="F:nicotinate phosphoribosyltransferase activity"/>
    <property type="evidence" value="ECO:0007669"/>
    <property type="project" value="UniProtKB-EC"/>
</dbReference>
<dbReference type="CDD" id="cd01571">
    <property type="entry name" value="NAPRTase_B"/>
    <property type="match status" value="1"/>
</dbReference>
<dbReference type="InterPro" id="IPR053190">
    <property type="entry name" value="NAPRTase-like"/>
</dbReference>
<dbReference type="GO" id="GO:0009435">
    <property type="term" value="P:NAD+ biosynthetic process"/>
    <property type="evidence" value="ECO:0007669"/>
    <property type="project" value="InterPro"/>
</dbReference>
<dbReference type="Pfam" id="PF01729">
    <property type="entry name" value="QRPTase_C"/>
    <property type="match status" value="1"/>
</dbReference>
<dbReference type="Gene3D" id="3.20.20.70">
    <property type="entry name" value="Aldolase class I"/>
    <property type="match status" value="1"/>
</dbReference>
<dbReference type="InterPro" id="IPR013785">
    <property type="entry name" value="Aldolase_TIM"/>
</dbReference>
<dbReference type="InterPro" id="IPR002638">
    <property type="entry name" value="Quinolinate_PRibosylTrfase_C"/>
</dbReference>
<dbReference type="SUPFAM" id="SSF54675">
    <property type="entry name" value="Nicotinate/Quinolinate PRTase N-terminal domain-like"/>
    <property type="match status" value="1"/>
</dbReference>
<dbReference type="OrthoDB" id="371831at2157"/>
<dbReference type="InterPro" id="IPR037128">
    <property type="entry name" value="Quinolinate_PRibosylTase_N_sf"/>
</dbReference>
<evidence type="ECO:0000259" key="3">
    <source>
        <dbReference type="Pfam" id="PF01729"/>
    </source>
</evidence>
<gene>
    <name evidence="5" type="ORF">HUG12_03200</name>
</gene>
<proteinExistence type="predicted"/>
<keyword evidence="1 5" id="KW-0808">Transferase</keyword>
<dbReference type="EMBL" id="CP058579">
    <property type="protein sequence ID" value="QLG60805.1"/>
    <property type="molecule type" value="Genomic_DNA"/>
</dbReference>
<dbReference type="InterPro" id="IPR022412">
    <property type="entry name" value="Quinolinate_PRibosylTrfase_N"/>
</dbReference>
<dbReference type="Proteomes" id="UP000509626">
    <property type="component" value="Chromosome"/>
</dbReference>
<dbReference type="Gene3D" id="3.90.1170.20">
    <property type="entry name" value="Quinolinate phosphoribosyl transferase, N-terminal domain"/>
    <property type="match status" value="1"/>
</dbReference>
<dbReference type="PANTHER" id="PTHR43202">
    <property type="entry name" value="NICOTINATE-NUCLEOTIDE PYROPHOSPHORYLASE"/>
    <property type="match status" value="1"/>
</dbReference>
<reference evidence="5 6" key="1">
    <citation type="submission" date="2020-06" db="EMBL/GenBank/DDBJ databases">
        <title>NJ-3-1, isolated from saline soil.</title>
        <authorList>
            <person name="Cui H.L."/>
            <person name="Shi X."/>
        </authorList>
    </citation>
    <scope>NUCLEOTIDE SEQUENCE [LARGE SCALE GENOMIC DNA]</scope>
    <source>
        <strain evidence="5 6">NJ-3-1</strain>
    </source>
</reference>
<organism evidence="5 6">
    <name type="scientific">Halorarum salinum</name>
    <dbReference type="NCBI Taxonomy" id="2743089"/>
    <lineage>
        <taxon>Archaea</taxon>
        <taxon>Methanobacteriati</taxon>
        <taxon>Methanobacteriota</taxon>
        <taxon>Stenosarchaea group</taxon>
        <taxon>Halobacteria</taxon>
        <taxon>Halobacteriales</taxon>
        <taxon>Haloferacaceae</taxon>
        <taxon>Halorarum</taxon>
    </lineage>
</organism>
<dbReference type="PANTHER" id="PTHR43202:SF1">
    <property type="entry name" value="NICOTINATE PHOSPHORIBOSYLTRANSFERASE"/>
    <property type="match status" value="1"/>
</dbReference>